<name>A0ACC0X908_9ROSI</name>
<accession>A0ACC0X908</accession>
<dbReference type="Proteomes" id="UP001163603">
    <property type="component" value="Chromosome 13"/>
</dbReference>
<sequence length="387" mass="44331">MHNLTRVISRLSSTSLSTVTNTKRILERTLPSLGNDAKIASKSGFEANQGIVTRAFSVKSSGGDGDGSEGKNEWEKAVGGSFGGTNSDNLGWETSSLWSTGLTKEHFDGVAVGRQSSSGSSGKDTYYESTVVSNMQDIEDKIKELEEENRKSKAYVAGWDERFRETCMLLKQVREPGARGSYLKDSEKAEMYRLHKENPEVYTVERLAKDYRIMRQRVHAILWLKEDEEEMEKKLGHPLDNSIEVLLDTCPEFFISHDREFHVASLPYKPEFKVMPEGWDGTIKDLDEVHYEISQKEDEMLYRDFVERMTFNKMKCAGKVKYHRYSRRRPSEGWQFTVEKMGPRGKRGAGGGWKFVSMPDGSTRPLNETEKVFLKRETPRHRRRILP</sequence>
<dbReference type="EMBL" id="CM047748">
    <property type="protein sequence ID" value="KAJ0013778.1"/>
    <property type="molecule type" value="Genomic_DNA"/>
</dbReference>
<keyword evidence="2" id="KW-1185">Reference proteome</keyword>
<gene>
    <name evidence="1" type="ORF">Pint_19586</name>
</gene>
<organism evidence="1 2">
    <name type="scientific">Pistacia integerrima</name>
    <dbReference type="NCBI Taxonomy" id="434235"/>
    <lineage>
        <taxon>Eukaryota</taxon>
        <taxon>Viridiplantae</taxon>
        <taxon>Streptophyta</taxon>
        <taxon>Embryophyta</taxon>
        <taxon>Tracheophyta</taxon>
        <taxon>Spermatophyta</taxon>
        <taxon>Magnoliopsida</taxon>
        <taxon>eudicotyledons</taxon>
        <taxon>Gunneridae</taxon>
        <taxon>Pentapetalae</taxon>
        <taxon>rosids</taxon>
        <taxon>malvids</taxon>
        <taxon>Sapindales</taxon>
        <taxon>Anacardiaceae</taxon>
        <taxon>Pistacia</taxon>
    </lineage>
</organism>
<protein>
    <submittedName>
        <fullName evidence="1">Uncharacterized protein</fullName>
    </submittedName>
</protein>
<evidence type="ECO:0000313" key="2">
    <source>
        <dbReference type="Proteomes" id="UP001163603"/>
    </source>
</evidence>
<reference evidence="2" key="1">
    <citation type="journal article" date="2023" name="G3 (Bethesda)">
        <title>Genome assembly and association tests identify interacting loci associated with vigor, precocity, and sex in interspecific pistachio rootstocks.</title>
        <authorList>
            <person name="Palmer W."/>
            <person name="Jacygrad E."/>
            <person name="Sagayaradj S."/>
            <person name="Cavanaugh K."/>
            <person name="Han R."/>
            <person name="Bertier L."/>
            <person name="Beede B."/>
            <person name="Kafkas S."/>
            <person name="Golino D."/>
            <person name="Preece J."/>
            <person name="Michelmore R."/>
        </authorList>
    </citation>
    <scope>NUCLEOTIDE SEQUENCE [LARGE SCALE GENOMIC DNA]</scope>
</reference>
<evidence type="ECO:0000313" key="1">
    <source>
        <dbReference type="EMBL" id="KAJ0013778.1"/>
    </source>
</evidence>
<comment type="caution">
    <text evidence="1">The sequence shown here is derived from an EMBL/GenBank/DDBJ whole genome shotgun (WGS) entry which is preliminary data.</text>
</comment>
<proteinExistence type="predicted"/>